<reference evidence="2 3" key="1">
    <citation type="journal article" date="2014" name="PLoS Genet.">
        <title>The Genome of Spironucleus salmonicida Highlights a Fish Pathogen Adapted to Fluctuating Environments.</title>
        <authorList>
            <person name="Xu F."/>
            <person name="Jerlstrom-Hultqvist J."/>
            <person name="Einarsson E."/>
            <person name="Astvaldsson A."/>
            <person name="Svard S.G."/>
            <person name="Andersson J.O."/>
        </authorList>
    </citation>
    <scope>NUCLEOTIDE SEQUENCE [LARGE SCALE GENOMIC DNA]</scope>
    <source>
        <strain evidence="2 3">ATCC 50377</strain>
    </source>
</reference>
<dbReference type="KEGG" id="ssao:94297283"/>
<dbReference type="AlphaFoldDB" id="A0A9P8LWH6"/>
<accession>A0A9P8LWH6</accession>
<feature type="transmembrane region" description="Helical" evidence="1">
    <location>
        <begin position="67"/>
        <end position="86"/>
    </location>
</feature>
<keyword evidence="1" id="KW-1133">Transmembrane helix</keyword>
<evidence type="ECO:0000256" key="1">
    <source>
        <dbReference type="SAM" id="Phobius"/>
    </source>
</evidence>
<comment type="caution">
    <text evidence="2">The sequence shown here is derived from an EMBL/GenBank/DDBJ whole genome shotgun (WGS) entry which is preliminary data.</text>
</comment>
<dbReference type="RefSeq" id="XP_067766393.1">
    <property type="nucleotide sequence ID" value="XM_067907125.1"/>
</dbReference>
<evidence type="ECO:0000313" key="3">
    <source>
        <dbReference type="Proteomes" id="UP000018208"/>
    </source>
</evidence>
<name>A0A9P8LWH6_9EUKA</name>
<proteinExistence type="predicted"/>
<keyword evidence="1" id="KW-0472">Membrane</keyword>
<organism evidence="2 3">
    <name type="scientific">Spironucleus salmonicida</name>
    <dbReference type="NCBI Taxonomy" id="348837"/>
    <lineage>
        <taxon>Eukaryota</taxon>
        <taxon>Metamonada</taxon>
        <taxon>Diplomonadida</taxon>
        <taxon>Hexamitidae</taxon>
        <taxon>Hexamitinae</taxon>
        <taxon>Spironucleus</taxon>
    </lineage>
</organism>
<dbReference type="EMBL" id="AUWU02000003">
    <property type="protein sequence ID" value="KAH0575620.1"/>
    <property type="molecule type" value="Genomic_DNA"/>
</dbReference>
<keyword evidence="3" id="KW-1185">Reference proteome</keyword>
<dbReference type="Proteomes" id="UP000018208">
    <property type="component" value="Unassembled WGS sequence"/>
</dbReference>
<feature type="transmembrane region" description="Helical" evidence="1">
    <location>
        <begin position="92"/>
        <end position="113"/>
    </location>
</feature>
<dbReference type="GeneID" id="94297283"/>
<evidence type="ECO:0000313" key="2">
    <source>
        <dbReference type="EMBL" id="KAH0575620.1"/>
    </source>
</evidence>
<sequence>MYTLFLGAQCLQIIIGVPLFTLTLRFKPSNSQWYMVNLVLGMILIASCPLYYIALHENRQNYSKQTLILNGIIKLGSAVTFILFWIQYFLSLSILAIIFNIYLTIQQFLRFLIKNNIYLIHQKISIMKIEQDIKEIIIK</sequence>
<keyword evidence="1 2" id="KW-0812">Transmembrane</keyword>
<gene>
    <name evidence="2" type="ORF">SS50377_23260</name>
</gene>
<protein>
    <submittedName>
        <fullName evidence="2">Transmembrane domain-containing protein</fullName>
    </submittedName>
</protein>
<feature type="transmembrane region" description="Helical" evidence="1">
    <location>
        <begin position="32"/>
        <end position="55"/>
    </location>
</feature>